<dbReference type="AlphaFoldDB" id="A0A9W6SPP5"/>
<proteinExistence type="predicted"/>
<keyword evidence="1" id="KW-0812">Transmembrane</keyword>
<feature type="transmembrane region" description="Helical" evidence="1">
    <location>
        <begin position="21"/>
        <end position="37"/>
    </location>
</feature>
<sequence length="61" mass="6115">MAARPPSEQQKGDSGLMSTRTLLIVLIATGSGVGMALAGQLYLAVPTAIAVLGGLHAIIGR</sequence>
<reference evidence="2" key="1">
    <citation type="submission" date="2023-03" db="EMBL/GenBank/DDBJ databases">
        <title>Actinorhabdospora filicis NBRC 111898.</title>
        <authorList>
            <person name="Ichikawa N."/>
            <person name="Sato H."/>
            <person name="Tonouchi N."/>
        </authorList>
    </citation>
    <scope>NUCLEOTIDE SEQUENCE</scope>
    <source>
        <strain evidence="2">NBRC 111898</strain>
    </source>
</reference>
<comment type="caution">
    <text evidence="2">The sequence shown here is derived from an EMBL/GenBank/DDBJ whole genome shotgun (WGS) entry which is preliminary data.</text>
</comment>
<dbReference type="EMBL" id="BSTX01000002">
    <property type="protein sequence ID" value="GLZ78461.1"/>
    <property type="molecule type" value="Genomic_DNA"/>
</dbReference>
<dbReference type="Proteomes" id="UP001165079">
    <property type="component" value="Unassembled WGS sequence"/>
</dbReference>
<protein>
    <submittedName>
        <fullName evidence="2">Uncharacterized protein</fullName>
    </submittedName>
</protein>
<evidence type="ECO:0000313" key="2">
    <source>
        <dbReference type="EMBL" id="GLZ78461.1"/>
    </source>
</evidence>
<keyword evidence="1" id="KW-0472">Membrane</keyword>
<organism evidence="2 3">
    <name type="scientific">Actinorhabdospora filicis</name>
    <dbReference type="NCBI Taxonomy" id="1785913"/>
    <lineage>
        <taxon>Bacteria</taxon>
        <taxon>Bacillati</taxon>
        <taxon>Actinomycetota</taxon>
        <taxon>Actinomycetes</taxon>
        <taxon>Micromonosporales</taxon>
        <taxon>Micromonosporaceae</taxon>
        <taxon>Actinorhabdospora</taxon>
    </lineage>
</organism>
<accession>A0A9W6SPP5</accession>
<evidence type="ECO:0000256" key="1">
    <source>
        <dbReference type="SAM" id="Phobius"/>
    </source>
</evidence>
<keyword evidence="3" id="KW-1185">Reference proteome</keyword>
<name>A0A9W6SPP5_9ACTN</name>
<keyword evidence="1" id="KW-1133">Transmembrane helix</keyword>
<gene>
    <name evidence="2" type="ORF">Afil01_32680</name>
</gene>
<evidence type="ECO:0000313" key="3">
    <source>
        <dbReference type="Proteomes" id="UP001165079"/>
    </source>
</evidence>